<accession>A0AAD8KFN0</accession>
<sequence>MIVCSRTLFERCYHHSVFDIVISYTKQFKSKILFCLYHFVQQKILEWVVVYLYILLQSINHKPSSHHYPRTILTL</sequence>
<dbReference type="Proteomes" id="UP001229421">
    <property type="component" value="Unassembled WGS sequence"/>
</dbReference>
<evidence type="ECO:0000313" key="1">
    <source>
        <dbReference type="EMBL" id="KAK1422114.1"/>
    </source>
</evidence>
<evidence type="ECO:0000313" key="2">
    <source>
        <dbReference type="Proteomes" id="UP001229421"/>
    </source>
</evidence>
<dbReference type="EMBL" id="JAUHHV010000006">
    <property type="protein sequence ID" value="KAK1422114.1"/>
    <property type="molecule type" value="Genomic_DNA"/>
</dbReference>
<reference evidence="1" key="1">
    <citation type="journal article" date="2023" name="bioRxiv">
        <title>Improved chromosome-level genome assembly for marigold (Tagetes erecta).</title>
        <authorList>
            <person name="Jiang F."/>
            <person name="Yuan L."/>
            <person name="Wang S."/>
            <person name="Wang H."/>
            <person name="Xu D."/>
            <person name="Wang A."/>
            <person name="Fan W."/>
        </authorList>
    </citation>
    <scope>NUCLEOTIDE SEQUENCE</scope>
    <source>
        <strain evidence="1">WSJ</strain>
        <tissue evidence="1">Leaf</tissue>
    </source>
</reference>
<keyword evidence="2" id="KW-1185">Reference proteome</keyword>
<protein>
    <submittedName>
        <fullName evidence="1">Uncharacterized protein</fullName>
    </submittedName>
</protein>
<comment type="caution">
    <text evidence="1">The sequence shown here is derived from an EMBL/GenBank/DDBJ whole genome shotgun (WGS) entry which is preliminary data.</text>
</comment>
<proteinExistence type="predicted"/>
<organism evidence="1 2">
    <name type="scientific">Tagetes erecta</name>
    <name type="common">African marigold</name>
    <dbReference type="NCBI Taxonomy" id="13708"/>
    <lineage>
        <taxon>Eukaryota</taxon>
        <taxon>Viridiplantae</taxon>
        <taxon>Streptophyta</taxon>
        <taxon>Embryophyta</taxon>
        <taxon>Tracheophyta</taxon>
        <taxon>Spermatophyta</taxon>
        <taxon>Magnoliopsida</taxon>
        <taxon>eudicotyledons</taxon>
        <taxon>Gunneridae</taxon>
        <taxon>Pentapetalae</taxon>
        <taxon>asterids</taxon>
        <taxon>campanulids</taxon>
        <taxon>Asterales</taxon>
        <taxon>Asteraceae</taxon>
        <taxon>Asteroideae</taxon>
        <taxon>Heliantheae alliance</taxon>
        <taxon>Tageteae</taxon>
        <taxon>Tagetes</taxon>
    </lineage>
</organism>
<name>A0AAD8KFN0_TARER</name>
<gene>
    <name evidence="1" type="ORF">QVD17_25004</name>
</gene>
<dbReference type="AlphaFoldDB" id="A0AAD8KFN0"/>